<proteinExistence type="predicted"/>
<gene>
    <name evidence="2" type="ORF">Scep_020233</name>
</gene>
<organism evidence="2 3">
    <name type="scientific">Stephania cephalantha</name>
    <dbReference type="NCBI Taxonomy" id="152367"/>
    <lineage>
        <taxon>Eukaryota</taxon>
        <taxon>Viridiplantae</taxon>
        <taxon>Streptophyta</taxon>
        <taxon>Embryophyta</taxon>
        <taxon>Tracheophyta</taxon>
        <taxon>Spermatophyta</taxon>
        <taxon>Magnoliopsida</taxon>
        <taxon>Ranunculales</taxon>
        <taxon>Menispermaceae</taxon>
        <taxon>Menispermoideae</taxon>
        <taxon>Cissampelideae</taxon>
        <taxon>Stephania</taxon>
    </lineage>
</organism>
<evidence type="ECO:0000256" key="1">
    <source>
        <dbReference type="SAM" id="Phobius"/>
    </source>
</evidence>
<sequence>MSMVVKIEIGEDIVFQEILPRLPIKSIFRFKLVYKKWLNLFTRDPLFSTHHSQKCLERSNNITYFSHKCNRFITEDDHFMNWSEPTFTEVPYYHNRVLGSVNGLVYGSCYKHSEIYVCNPITKHTVFVPKLRRAALECWLSLGPMHGIPTLASHLLGLGVIIMTNIMIGRMVMSVLYVSKCTRPRRASSGGDLKMLQSICFPTLDAINGILMDRVGELLKGEERPAPYIG</sequence>
<evidence type="ECO:0000313" key="2">
    <source>
        <dbReference type="EMBL" id="KAK9112714.1"/>
    </source>
</evidence>
<comment type="caution">
    <text evidence="2">The sequence shown here is derived from an EMBL/GenBank/DDBJ whole genome shotgun (WGS) entry which is preliminary data.</text>
</comment>
<dbReference type="InterPro" id="IPR036047">
    <property type="entry name" value="F-box-like_dom_sf"/>
</dbReference>
<feature type="transmembrane region" description="Helical" evidence="1">
    <location>
        <begin position="155"/>
        <end position="178"/>
    </location>
</feature>
<protein>
    <recommendedName>
        <fullName evidence="4">F-box domain-containing protein</fullName>
    </recommendedName>
</protein>
<name>A0AAP0ICA0_9MAGN</name>
<reference evidence="2 3" key="1">
    <citation type="submission" date="2024-01" db="EMBL/GenBank/DDBJ databases">
        <title>Genome assemblies of Stephania.</title>
        <authorList>
            <person name="Yang L."/>
        </authorList>
    </citation>
    <scope>NUCLEOTIDE SEQUENCE [LARGE SCALE GENOMIC DNA]</scope>
    <source>
        <strain evidence="2">JXDWG</strain>
        <tissue evidence="2">Leaf</tissue>
    </source>
</reference>
<keyword evidence="1" id="KW-0812">Transmembrane</keyword>
<dbReference type="Proteomes" id="UP001419268">
    <property type="component" value="Unassembled WGS sequence"/>
</dbReference>
<dbReference type="AlphaFoldDB" id="A0AAP0ICA0"/>
<keyword evidence="3" id="KW-1185">Reference proteome</keyword>
<keyword evidence="1" id="KW-0472">Membrane</keyword>
<evidence type="ECO:0000313" key="3">
    <source>
        <dbReference type="Proteomes" id="UP001419268"/>
    </source>
</evidence>
<evidence type="ECO:0008006" key="4">
    <source>
        <dbReference type="Google" id="ProtNLM"/>
    </source>
</evidence>
<dbReference type="EMBL" id="JBBNAG010000008">
    <property type="protein sequence ID" value="KAK9112714.1"/>
    <property type="molecule type" value="Genomic_DNA"/>
</dbReference>
<dbReference type="PANTHER" id="PTHR31672">
    <property type="entry name" value="BNACNNG10540D PROTEIN"/>
    <property type="match status" value="1"/>
</dbReference>
<accession>A0AAP0ICA0</accession>
<keyword evidence="1" id="KW-1133">Transmembrane helix</keyword>
<dbReference type="SUPFAM" id="SSF81383">
    <property type="entry name" value="F-box domain"/>
    <property type="match status" value="1"/>
</dbReference>
<dbReference type="InterPro" id="IPR050796">
    <property type="entry name" value="SCF_F-box_component"/>
</dbReference>